<dbReference type="InterPro" id="IPR009327">
    <property type="entry name" value="Cupin_DUF985"/>
</dbReference>
<comment type="caution">
    <text evidence="2">The sequence shown here is derived from an EMBL/GenBank/DDBJ whole genome shotgun (WGS) entry which is preliminary data.</text>
</comment>
<feature type="domain" description="DUF985" evidence="1">
    <location>
        <begin position="6"/>
        <end position="140"/>
    </location>
</feature>
<accession>A0A061IU66</accession>
<dbReference type="VEuPathDB" id="TriTrypDB:TRSC58_05710"/>
<dbReference type="SUPFAM" id="SSF51182">
    <property type="entry name" value="RmlC-like cupins"/>
    <property type="match status" value="1"/>
</dbReference>
<name>A0A061IU66_TRYRA</name>
<proteinExistence type="predicted"/>
<dbReference type="InterPro" id="IPR011051">
    <property type="entry name" value="RmlC_Cupin_sf"/>
</dbReference>
<dbReference type="CDD" id="cd06121">
    <property type="entry name" value="cupin_YML079wp"/>
    <property type="match status" value="1"/>
</dbReference>
<dbReference type="Gene3D" id="2.60.120.10">
    <property type="entry name" value="Jelly Rolls"/>
    <property type="match status" value="1"/>
</dbReference>
<protein>
    <recommendedName>
        <fullName evidence="1">DUF985 domain-containing protein</fullName>
    </recommendedName>
</protein>
<dbReference type="Pfam" id="PF06172">
    <property type="entry name" value="Cupin_5"/>
    <property type="match status" value="1"/>
</dbReference>
<dbReference type="InterPro" id="IPR039935">
    <property type="entry name" value="YML079W-like"/>
</dbReference>
<evidence type="ECO:0000313" key="2">
    <source>
        <dbReference type="EMBL" id="ESL06613.1"/>
    </source>
</evidence>
<dbReference type="OrthoDB" id="6614653at2759"/>
<evidence type="ECO:0000259" key="1">
    <source>
        <dbReference type="Pfam" id="PF06172"/>
    </source>
</evidence>
<reference evidence="2 3" key="1">
    <citation type="submission" date="2013-07" db="EMBL/GenBank/DDBJ databases">
        <authorList>
            <person name="Stoco P.H."/>
            <person name="Wagner G."/>
            <person name="Gerber A."/>
            <person name="Zaha A."/>
            <person name="Thompson C."/>
            <person name="Bartholomeu D.C."/>
            <person name="Luckemeyer D.D."/>
            <person name="Bahia D."/>
            <person name="Loreto E."/>
            <person name="Prestes E.B."/>
            <person name="Lima F.M."/>
            <person name="Rodrigues-Luiz G."/>
            <person name="Vallejo G.A."/>
            <person name="Filho J.F."/>
            <person name="Monteiro K.M."/>
            <person name="Tyler K.M."/>
            <person name="de Almeida L.G."/>
            <person name="Ortiz M.F."/>
            <person name="Siervo M.A."/>
            <person name="de Moraes M.H."/>
            <person name="Cunha O.L."/>
            <person name="Mendonca-Neto R."/>
            <person name="Silva R."/>
            <person name="Teixeira S.M."/>
            <person name="Murta S.M."/>
            <person name="Sincero T.C."/>
            <person name="Mendes T.A."/>
            <person name="Urmenyi T.P."/>
            <person name="Silva V.G."/>
            <person name="da Rocha W.D."/>
            <person name="Andersson B."/>
            <person name="Romanha A.J."/>
            <person name="Steindel M."/>
            <person name="de Vasconcelos A.T."/>
            <person name="Grisard E.C."/>
        </authorList>
    </citation>
    <scope>NUCLEOTIDE SEQUENCE [LARGE SCALE GENOMIC DNA]</scope>
    <source>
        <strain evidence="2 3">SC58</strain>
    </source>
</reference>
<dbReference type="AlphaFoldDB" id="A0A061IU66"/>
<gene>
    <name evidence="2" type="ORF">TRSC58_05710</name>
</gene>
<organism evidence="2 3">
    <name type="scientific">Trypanosoma rangeli SC58</name>
    <dbReference type="NCBI Taxonomy" id="429131"/>
    <lineage>
        <taxon>Eukaryota</taxon>
        <taxon>Discoba</taxon>
        <taxon>Euglenozoa</taxon>
        <taxon>Kinetoplastea</taxon>
        <taxon>Metakinetoplastina</taxon>
        <taxon>Trypanosomatida</taxon>
        <taxon>Trypanosomatidae</taxon>
        <taxon>Trypanosoma</taxon>
        <taxon>Herpetosoma</taxon>
    </lineage>
</organism>
<dbReference type="PANTHER" id="PTHR33387">
    <property type="entry name" value="RMLC-LIKE JELLY ROLL FOLD PROTEIN"/>
    <property type="match status" value="1"/>
</dbReference>
<dbReference type="EMBL" id="AUPL01005710">
    <property type="protein sequence ID" value="ESL06613.1"/>
    <property type="molecule type" value="Genomic_DNA"/>
</dbReference>
<dbReference type="PANTHER" id="PTHR33387:SF3">
    <property type="entry name" value="DUF985 DOMAIN-CONTAINING PROTEIN"/>
    <property type="match status" value="1"/>
</dbReference>
<evidence type="ECO:0000313" key="3">
    <source>
        <dbReference type="Proteomes" id="UP000031737"/>
    </source>
</evidence>
<dbReference type="Proteomes" id="UP000031737">
    <property type="component" value="Unassembled WGS sequence"/>
</dbReference>
<sequence length="166" mass="19046">MDKNIQYWVDHLHLQPHPEGGFFAEVLRSNEVIKTNRGDRRYYTSIYFLLTHENPSRFHRIKSDEVWYYHAGAPLTVHILRPSGTYEIIRVGPNVEKGEVLQAVVPKGVIFGSSVEVPGAFAVVGCMCSPGFDYADFELFTKDHLTSLYPQEKEIIDRLAYDRLTV</sequence>
<dbReference type="InterPro" id="IPR014710">
    <property type="entry name" value="RmlC-like_jellyroll"/>
</dbReference>
<keyword evidence="3" id="KW-1185">Reference proteome</keyword>